<dbReference type="GeneID" id="38786882"/>
<evidence type="ECO:0000259" key="1">
    <source>
        <dbReference type="Pfam" id="PF01693"/>
    </source>
</evidence>
<comment type="caution">
    <text evidence="2">The sequence shown here is derived from an EMBL/GenBank/DDBJ whole genome shotgun (WGS) entry which is preliminary data.</text>
</comment>
<dbReference type="InterPro" id="IPR011320">
    <property type="entry name" value="RNase_H1_N"/>
</dbReference>
<dbReference type="Gene3D" id="3.40.970.10">
    <property type="entry name" value="Ribonuclease H1, N-terminal domain"/>
    <property type="match status" value="1"/>
</dbReference>
<name>A0A401H694_9APHY</name>
<dbReference type="RefSeq" id="XP_027620878.1">
    <property type="nucleotide sequence ID" value="XM_027765077.1"/>
</dbReference>
<dbReference type="AlphaFoldDB" id="A0A401H694"/>
<proteinExistence type="predicted"/>
<reference evidence="2 3" key="1">
    <citation type="journal article" date="2018" name="Sci. Rep.">
        <title>Genome sequence of the cauliflower mushroom Sparassis crispa (Hanabiratake) and its association with beneficial usage.</title>
        <authorList>
            <person name="Kiyama R."/>
            <person name="Furutani Y."/>
            <person name="Kawaguchi K."/>
            <person name="Nakanishi T."/>
        </authorList>
    </citation>
    <scope>NUCLEOTIDE SEQUENCE [LARGE SCALE GENOMIC DNA]</scope>
</reference>
<dbReference type="Proteomes" id="UP000287166">
    <property type="component" value="Unassembled WGS sequence"/>
</dbReference>
<feature type="domain" description="Ribonuclease H1 N-terminal" evidence="1">
    <location>
        <begin position="238"/>
        <end position="279"/>
    </location>
</feature>
<evidence type="ECO:0000313" key="2">
    <source>
        <dbReference type="EMBL" id="GBE89965.1"/>
    </source>
</evidence>
<dbReference type="InterPro" id="IPR037056">
    <property type="entry name" value="RNase_H1_N_sf"/>
</dbReference>
<keyword evidence="3" id="KW-1185">Reference proteome</keyword>
<dbReference type="OrthoDB" id="3270804at2759"/>
<sequence length="294" mass="29409">MFVPPQSSPEIPGCSLAFGDAYDWTSIRVALEATLAWVIAYESGNFCQCRQPRRGKGELVTELMMAPGNSRVNESVDDDGEFDVVDSEDEGVDVVTAAPAVFTLPTVTAAPTVVPPPTVTAPPAVIPPSTVATPATAAPLNAVMAAGPAAVVPTVVPPAGPAALAVVAPAIAPLAGPAGPAVAIPAGLGGPAVPGGGVGVVPIVAAVIGAGDFEIPPGFAAAPGIELPQPAHPNDTGPFYCITRGRIVGVYTDWSLVAAYVHGISGAFCKRHGSYAAAINAFNAVLAQNTVQVL</sequence>
<dbReference type="InParanoid" id="A0A401H694"/>
<dbReference type="Pfam" id="PF01693">
    <property type="entry name" value="Cauli_VI"/>
    <property type="match status" value="1"/>
</dbReference>
<dbReference type="InterPro" id="IPR009027">
    <property type="entry name" value="Ribosomal_bL9/RNase_H1_N"/>
</dbReference>
<organism evidence="2 3">
    <name type="scientific">Sparassis crispa</name>
    <dbReference type="NCBI Taxonomy" id="139825"/>
    <lineage>
        <taxon>Eukaryota</taxon>
        <taxon>Fungi</taxon>
        <taxon>Dikarya</taxon>
        <taxon>Basidiomycota</taxon>
        <taxon>Agaricomycotina</taxon>
        <taxon>Agaricomycetes</taxon>
        <taxon>Polyporales</taxon>
        <taxon>Sparassidaceae</taxon>
        <taxon>Sparassis</taxon>
    </lineage>
</organism>
<dbReference type="EMBL" id="BFAD01000017">
    <property type="protein sequence ID" value="GBE89965.1"/>
    <property type="molecule type" value="Genomic_DNA"/>
</dbReference>
<accession>A0A401H694</accession>
<gene>
    <name evidence="2" type="ORF">SCP_1702910</name>
</gene>
<evidence type="ECO:0000313" key="3">
    <source>
        <dbReference type="Proteomes" id="UP000287166"/>
    </source>
</evidence>
<dbReference type="SUPFAM" id="SSF55658">
    <property type="entry name" value="L9 N-domain-like"/>
    <property type="match status" value="1"/>
</dbReference>
<protein>
    <recommendedName>
        <fullName evidence="1">Ribonuclease H1 N-terminal domain-containing protein</fullName>
    </recommendedName>
</protein>